<dbReference type="AlphaFoldDB" id="A0AAP9DQZ6"/>
<accession>A0AAP9DQZ6</accession>
<protein>
    <submittedName>
        <fullName evidence="1">Uncharacterized protein</fullName>
    </submittedName>
</protein>
<keyword evidence="1" id="KW-0614">Plasmid</keyword>
<evidence type="ECO:0000313" key="2">
    <source>
        <dbReference type="Proteomes" id="UP000318823"/>
    </source>
</evidence>
<proteinExistence type="predicted"/>
<sequence length="78" mass="9460">MKEIMKKKTERQLNRELHYKFKLQYKLIHGSERLDIALYRKHLLRSKTLAGVMLVNENWLYVNPLGIKTDRTTILKYQ</sequence>
<name>A0AAP9DQZ6_BACOV</name>
<geneLocation type="plasmid" evidence="1 2">
    <name>unnamed1</name>
</geneLocation>
<gene>
    <name evidence="1" type="ORF">DYI28_29770</name>
</gene>
<evidence type="ECO:0000313" key="1">
    <source>
        <dbReference type="EMBL" id="QDM12878.1"/>
    </source>
</evidence>
<reference evidence="2" key="1">
    <citation type="journal article" date="2018" name="J. Anim. Genet.">
        <title>Acquired interbacterial defense systems protect against interspecies antagonism in the human gut microbiome.</title>
        <authorList>
            <person name="Ross B.D."/>
            <person name="Verster A.J."/>
            <person name="Radey M.C."/>
            <person name="Schmidtke D.T."/>
            <person name="Pope C.E."/>
            <person name="Hoffman L.R."/>
            <person name="Hajjar A."/>
            <person name="Peterson S.B."/>
            <person name="Borenstein E."/>
            <person name="Mougous J."/>
        </authorList>
    </citation>
    <scope>NUCLEOTIDE SEQUENCE [LARGE SCALE GENOMIC DNA]</scope>
    <source>
        <strain evidence="2">3725 D1 iv</strain>
        <plasmid evidence="2">unnamed1</plasmid>
    </source>
</reference>
<organism evidence="1 2">
    <name type="scientific">Bacteroides ovatus</name>
    <dbReference type="NCBI Taxonomy" id="28116"/>
    <lineage>
        <taxon>Bacteria</taxon>
        <taxon>Pseudomonadati</taxon>
        <taxon>Bacteroidota</taxon>
        <taxon>Bacteroidia</taxon>
        <taxon>Bacteroidales</taxon>
        <taxon>Bacteroidaceae</taxon>
        <taxon>Bacteroides</taxon>
    </lineage>
</organism>
<dbReference type="RefSeq" id="WP_032846913.1">
    <property type="nucleotide sequence ID" value="NZ_CP041396.1"/>
</dbReference>
<dbReference type="EMBL" id="CP041396">
    <property type="protein sequence ID" value="QDM12878.1"/>
    <property type="molecule type" value="Genomic_DNA"/>
</dbReference>
<dbReference type="Proteomes" id="UP000318823">
    <property type="component" value="Plasmid unnamed1"/>
</dbReference>